<proteinExistence type="predicted"/>
<feature type="DNA-binding region" description="H-T-H motif" evidence="4">
    <location>
        <begin position="38"/>
        <end position="57"/>
    </location>
</feature>
<organism evidence="6 7">
    <name type="scientific">Nocardia macrotermitis</name>
    <dbReference type="NCBI Taxonomy" id="2585198"/>
    <lineage>
        <taxon>Bacteria</taxon>
        <taxon>Bacillati</taxon>
        <taxon>Actinomycetota</taxon>
        <taxon>Actinomycetes</taxon>
        <taxon>Mycobacteriales</taxon>
        <taxon>Nocardiaceae</taxon>
        <taxon>Nocardia</taxon>
    </lineage>
</organism>
<evidence type="ECO:0000259" key="5">
    <source>
        <dbReference type="PROSITE" id="PS50977"/>
    </source>
</evidence>
<evidence type="ECO:0000313" key="7">
    <source>
        <dbReference type="Proteomes" id="UP000438448"/>
    </source>
</evidence>
<sequence>MPQATGVTRPGGRTARTRAAVHAATRELLAESADGTVEIAAVAARSGVHVATIYRRWRSAEGLIIDTIVAELSTRAPLPATGDLRADLLVWTTNLLRDVRGPNSLAFLRALTRAGGTGETELIDAAKFLEPRAREIQATLDASGATVLDGTDIVELILSPTYIRALVSAPLDPDTDAPRLVDNVIAVRDHRARAAERGPMLRPNAITSMMGACLNG</sequence>
<dbReference type="Proteomes" id="UP000438448">
    <property type="component" value="Unassembled WGS sequence"/>
</dbReference>
<dbReference type="InterPro" id="IPR011075">
    <property type="entry name" value="TetR_C"/>
</dbReference>
<keyword evidence="7" id="KW-1185">Reference proteome</keyword>
<dbReference type="OrthoDB" id="4549829at2"/>
<dbReference type="SUPFAM" id="SSF46689">
    <property type="entry name" value="Homeodomain-like"/>
    <property type="match status" value="1"/>
</dbReference>
<keyword evidence="1" id="KW-0805">Transcription regulation</keyword>
<evidence type="ECO:0000256" key="3">
    <source>
        <dbReference type="ARBA" id="ARBA00023163"/>
    </source>
</evidence>
<evidence type="ECO:0000256" key="4">
    <source>
        <dbReference type="PROSITE-ProRule" id="PRU00335"/>
    </source>
</evidence>
<evidence type="ECO:0000313" key="6">
    <source>
        <dbReference type="EMBL" id="MQY23914.1"/>
    </source>
</evidence>
<protein>
    <recommendedName>
        <fullName evidence="5">HTH tetR-type domain-containing protein</fullName>
    </recommendedName>
</protein>
<dbReference type="Gene3D" id="1.10.357.10">
    <property type="entry name" value="Tetracycline Repressor, domain 2"/>
    <property type="match status" value="1"/>
</dbReference>
<dbReference type="GO" id="GO:0000976">
    <property type="term" value="F:transcription cis-regulatory region binding"/>
    <property type="evidence" value="ECO:0007669"/>
    <property type="project" value="TreeGrafter"/>
</dbReference>
<dbReference type="InterPro" id="IPR050109">
    <property type="entry name" value="HTH-type_TetR-like_transc_reg"/>
</dbReference>
<dbReference type="Pfam" id="PF00440">
    <property type="entry name" value="TetR_N"/>
    <property type="match status" value="1"/>
</dbReference>
<accession>A0A7K0DGK1</accession>
<dbReference type="PROSITE" id="PS50977">
    <property type="entry name" value="HTH_TETR_2"/>
    <property type="match status" value="1"/>
</dbReference>
<comment type="caution">
    <text evidence="6">The sequence shown here is derived from an EMBL/GenBank/DDBJ whole genome shotgun (WGS) entry which is preliminary data.</text>
</comment>
<name>A0A7K0DGK1_9NOCA</name>
<dbReference type="InterPro" id="IPR036271">
    <property type="entry name" value="Tet_transcr_reg_TetR-rel_C_sf"/>
</dbReference>
<dbReference type="SUPFAM" id="SSF48498">
    <property type="entry name" value="Tetracyclin repressor-like, C-terminal domain"/>
    <property type="match status" value="1"/>
</dbReference>
<keyword evidence="3" id="KW-0804">Transcription</keyword>
<keyword evidence="2 4" id="KW-0238">DNA-binding</keyword>
<dbReference type="InterPro" id="IPR001647">
    <property type="entry name" value="HTH_TetR"/>
</dbReference>
<dbReference type="PANTHER" id="PTHR30055">
    <property type="entry name" value="HTH-TYPE TRANSCRIPTIONAL REGULATOR RUTR"/>
    <property type="match status" value="1"/>
</dbReference>
<reference evidence="6 7" key="1">
    <citation type="submission" date="2019-10" db="EMBL/GenBank/DDBJ databases">
        <title>Nocardia macrotermitis sp. nov. and Nocardia aurantia sp. nov., isolated from the gut of fungus growing-termite Macrotermes natalensis.</title>
        <authorList>
            <person name="Benndorf R."/>
            <person name="Schwitalla J."/>
            <person name="Martin K."/>
            <person name="De Beer W."/>
            <person name="Kaster A.-K."/>
            <person name="Vollmers J."/>
            <person name="Poulsen M."/>
            <person name="Beemelmanns C."/>
        </authorList>
    </citation>
    <scope>NUCLEOTIDE SEQUENCE [LARGE SCALE GENOMIC DNA]</scope>
    <source>
        <strain evidence="6 7">RB20</strain>
    </source>
</reference>
<dbReference type="Pfam" id="PF16859">
    <property type="entry name" value="TetR_C_11"/>
    <property type="match status" value="1"/>
</dbReference>
<dbReference type="RefSeq" id="WP_153415649.1">
    <property type="nucleotide sequence ID" value="NZ_WEGK01000024.1"/>
</dbReference>
<feature type="domain" description="HTH tetR-type" evidence="5">
    <location>
        <begin position="15"/>
        <end position="75"/>
    </location>
</feature>
<dbReference type="GO" id="GO:0003700">
    <property type="term" value="F:DNA-binding transcription factor activity"/>
    <property type="evidence" value="ECO:0007669"/>
    <property type="project" value="TreeGrafter"/>
</dbReference>
<dbReference type="PANTHER" id="PTHR30055:SF148">
    <property type="entry name" value="TETR-FAMILY TRANSCRIPTIONAL REGULATOR"/>
    <property type="match status" value="1"/>
</dbReference>
<dbReference type="EMBL" id="WEGK01000024">
    <property type="protein sequence ID" value="MQY23914.1"/>
    <property type="molecule type" value="Genomic_DNA"/>
</dbReference>
<gene>
    <name evidence="6" type="ORF">NRB20_70470</name>
</gene>
<evidence type="ECO:0000256" key="1">
    <source>
        <dbReference type="ARBA" id="ARBA00023015"/>
    </source>
</evidence>
<evidence type="ECO:0000256" key="2">
    <source>
        <dbReference type="ARBA" id="ARBA00023125"/>
    </source>
</evidence>
<dbReference type="Gene3D" id="1.10.10.60">
    <property type="entry name" value="Homeodomain-like"/>
    <property type="match status" value="1"/>
</dbReference>
<dbReference type="InterPro" id="IPR009057">
    <property type="entry name" value="Homeodomain-like_sf"/>
</dbReference>
<dbReference type="AlphaFoldDB" id="A0A7K0DGK1"/>